<comment type="pathway">
    <text evidence="1">Protein modification; protein glycosylation.</text>
</comment>
<dbReference type="InterPro" id="IPR011990">
    <property type="entry name" value="TPR-like_helical_dom_sf"/>
</dbReference>
<dbReference type="SUPFAM" id="SSF53448">
    <property type="entry name" value="Nucleotide-diphospho-sugar transferases"/>
    <property type="match status" value="1"/>
</dbReference>
<keyword evidence="7 8" id="KW-0802">TPR repeat</keyword>
<comment type="caution">
    <text evidence="10">The sequence shown here is derived from an EMBL/GenBank/DDBJ whole genome shotgun (WGS) entry which is preliminary data.</text>
</comment>
<dbReference type="InterPro" id="IPR051939">
    <property type="entry name" value="Glycosyltr_41/O-GlcNAc_trsf"/>
</dbReference>
<keyword evidence="4" id="KW-0328">Glycosyltransferase</keyword>
<feature type="repeat" description="TPR" evidence="8">
    <location>
        <begin position="42"/>
        <end position="75"/>
    </location>
</feature>
<keyword evidence="11" id="KW-1185">Reference proteome</keyword>
<dbReference type="InterPro" id="IPR027417">
    <property type="entry name" value="P-loop_NTPase"/>
</dbReference>
<proteinExistence type="inferred from homology"/>
<dbReference type="Proteomes" id="UP001319883">
    <property type="component" value="Unassembled WGS sequence"/>
</dbReference>
<dbReference type="Pfam" id="PF13844">
    <property type="entry name" value="Glyco_transf_41"/>
    <property type="match status" value="2"/>
</dbReference>
<comment type="similarity">
    <text evidence="2">Belongs to the glycosyltransferase 41 family. O-GlcNAc transferase subfamily.</text>
</comment>
<dbReference type="InterPro" id="IPR019734">
    <property type="entry name" value="TPR_rpt"/>
</dbReference>
<evidence type="ECO:0000256" key="5">
    <source>
        <dbReference type="ARBA" id="ARBA00022679"/>
    </source>
</evidence>
<evidence type="ECO:0000259" key="9">
    <source>
        <dbReference type="Pfam" id="PF13844"/>
    </source>
</evidence>
<sequence length="1501" mass="170535">MKHITQVPDQAQKSFLTLYANSRITEALQQAWTLTMQYPNDAFSWKSLGNCLLLIGEFDQAKAALETACDLDEQDSLALTPLSYCNFMLGNIDLAIQQQNKSLEIDPENAQSNYNMAKIYYTKNDAKKALNHLEKAEKNNHDISEVLSLRSNINYLSMNFKESEKDLLELYTKNPENPATNNNLGNYYKDLTDFDQSITHYKKAQEISPKFKTAFSNELLTMHYSPAFSAEDILHKAEEWSKRFDAEKKPETIRASQEFDKKLKIGIMSSGFKIHPVGWMICDVLENLPPDVDVYAYSNGEDNDFIAEKIRNGVRKWTPVYHLNDDELASLINDDEIDILLDLAGHGSGSRLGTIKKKPAPLIAKWVGAQISSMAMPEFDYFISDNIETPEGSEHLYSEKIIRLPDDYICYHPPHYAPAITALPAINNDYITLGCFNNAAKINDTVLVEWAQLLNELPESRLLLKSAAYESDAVQERVFKTLEDQGIDRNRILLEGPSRHQALLESYQRVDIALDPWPYSGGLTTCEALLMGVPVVTLPGPTFAGRHSATHLTNAGMPELVVNNWEEYRQRVIELASDLPSLAVIRASLRQVLINSPVCDAPRFARHFHKALRAIWQRHCEGKSPAALTFNKRGQAWFDGESTPVKIQLSSNTSDEFEWDFEGKIIAIDNGGQLLGNSAVREMLDDDYLELICFDPTSTAADNSLKSHTNVHYYPGVTLGNGQPSSLYRCNDSSLDGSLKPLIESQEAEIGGAQHPQQLEEHAIETISLDQIEGLPSIDWLILDAVNDGATILEHGSKALQDALLVQAKVAFQATHENQLSFGSLQHWMARHGFRFYRFNDEHYRSCFPESIPEEKRQATELQSADAILIPNYTRLKKTSDDQKEKLSFLLDTIYNIQDISHSLLQEIDPEKANKYLKTKGLTPHKKAISKQLTDIRSLKNIHEIISYIENSSLNNSPEAHNLPGRLVVSLTSYKKRFSNLHLTLRSLLLQSVAPDVLVLWIAHEEEKDIPEKVWELEKHGLSIQFCEDIRSYKKIIPTLREYPDSFIVTADDDIYYDPDWLKGLIDSWGGDYKAVIAHRAHKIRLDNKGNPIPYRDWKWQVGPEEPADGLIVPTGCGGVLYPPQVFHEDVTDSNIFMELCNDADDIWLYWMASINGAKAKRSQHNFQLIEWPENDTSALWKKNILHGHNDEKIKNTIDYYGAPWGKTCSQHATPPVVTEKGGGNFLFIVGCGRSGNTLMRRLLIENYDIYIPPETYVLPSQIKWLDAHKSSPWPEKTRHLLNFLKKSEDFESFGVKNLFEFSSEAEKWPPPLQNISYFTASLYRWLGKKNGITSKWSGDKTPLNTLYLKTIQDVFPNAKFIFMERDPFDVTSSYLKSGIYGSAEQAIQRWIASYNAWHELCVKTGRHNKITISYENLVSRPEELIDFIGKVFGIPKRPQKEIIKPDMLGDVSMREHHANVTRPVFSTSIGNGKEKLTQEEIEIVDKNLTDFFKKIKNISQ</sequence>
<gene>
    <name evidence="10" type="ORF">KGQ91_11490</name>
</gene>
<dbReference type="Gene3D" id="1.25.40.10">
    <property type="entry name" value="Tetratricopeptide repeat domain"/>
    <property type="match status" value="1"/>
</dbReference>
<dbReference type="SUPFAM" id="SSF53756">
    <property type="entry name" value="UDP-Glycosyltransferase/glycogen phosphorylase"/>
    <property type="match status" value="1"/>
</dbReference>
<evidence type="ECO:0000256" key="3">
    <source>
        <dbReference type="ARBA" id="ARBA00011970"/>
    </source>
</evidence>
<evidence type="ECO:0000313" key="10">
    <source>
        <dbReference type="EMBL" id="MBZ9568292.1"/>
    </source>
</evidence>
<dbReference type="Pfam" id="PF13181">
    <property type="entry name" value="TPR_8"/>
    <property type="match status" value="2"/>
</dbReference>
<keyword evidence="6" id="KW-0677">Repeat</keyword>
<dbReference type="Gene3D" id="3.40.50.2000">
    <property type="entry name" value="Glycogen Phosphorylase B"/>
    <property type="match status" value="1"/>
</dbReference>
<feature type="domain" description="O-GlcNAc transferase C-terminal" evidence="9">
    <location>
        <begin position="427"/>
        <end position="605"/>
    </location>
</feature>
<accession>A0ABS7X084</accession>
<keyword evidence="5" id="KW-0808">Transferase</keyword>
<dbReference type="Gene3D" id="3.40.50.11380">
    <property type="match status" value="1"/>
</dbReference>
<dbReference type="Pfam" id="PF13469">
    <property type="entry name" value="Sulfotransfer_3"/>
    <property type="match status" value="1"/>
</dbReference>
<evidence type="ECO:0000256" key="4">
    <source>
        <dbReference type="ARBA" id="ARBA00022676"/>
    </source>
</evidence>
<evidence type="ECO:0000256" key="8">
    <source>
        <dbReference type="PROSITE-ProRule" id="PRU00339"/>
    </source>
</evidence>
<dbReference type="RefSeq" id="WP_224421039.1">
    <property type="nucleotide sequence ID" value="NZ_JAGXFD010000001.1"/>
</dbReference>
<evidence type="ECO:0000313" key="11">
    <source>
        <dbReference type="Proteomes" id="UP001319883"/>
    </source>
</evidence>
<protein>
    <recommendedName>
        <fullName evidence="3">protein O-GlcNAc transferase</fullName>
        <ecNumber evidence="3">2.4.1.255</ecNumber>
    </recommendedName>
</protein>
<dbReference type="PANTHER" id="PTHR44835:SF1">
    <property type="entry name" value="PROTEIN O-GLCNAC TRANSFERASE"/>
    <property type="match status" value="1"/>
</dbReference>
<organism evidence="10 11">
    <name type="scientific">Modicisalibacter tunisiensis</name>
    <dbReference type="NCBI Taxonomy" id="390637"/>
    <lineage>
        <taxon>Bacteria</taxon>
        <taxon>Pseudomonadati</taxon>
        <taxon>Pseudomonadota</taxon>
        <taxon>Gammaproteobacteria</taxon>
        <taxon>Oceanospirillales</taxon>
        <taxon>Halomonadaceae</taxon>
        <taxon>Modicisalibacter</taxon>
    </lineage>
</organism>
<dbReference type="EC" id="2.4.1.255" evidence="3"/>
<dbReference type="PROSITE" id="PS50005">
    <property type="entry name" value="TPR"/>
    <property type="match status" value="3"/>
</dbReference>
<dbReference type="InterPro" id="IPR029044">
    <property type="entry name" value="Nucleotide-diphossugar_trans"/>
</dbReference>
<feature type="repeat" description="TPR" evidence="8">
    <location>
        <begin position="76"/>
        <end position="109"/>
    </location>
</feature>
<evidence type="ECO:0000256" key="1">
    <source>
        <dbReference type="ARBA" id="ARBA00004922"/>
    </source>
</evidence>
<evidence type="ECO:0000256" key="7">
    <source>
        <dbReference type="ARBA" id="ARBA00022803"/>
    </source>
</evidence>
<evidence type="ECO:0000256" key="2">
    <source>
        <dbReference type="ARBA" id="ARBA00005386"/>
    </source>
</evidence>
<feature type="repeat" description="TPR" evidence="8">
    <location>
        <begin position="178"/>
        <end position="211"/>
    </location>
</feature>
<dbReference type="SUPFAM" id="SSF52540">
    <property type="entry name" value="P-loop containing nucleoside triphosphate hydrolases"/>
    <property type="match status" value="1"/>
</dbReference>
<dbReference type="PANTHER" id="PTHR44835">
    <property type="entry name" value="UDP-N-ACETYLGLUCOSAMINE--PEPTIDE N-ACETYLGLUCOSAMINYLTRANSFERASE SPINDLY-RELATED"/>
    <property type="match status" value="1"/>
</dbReference>
<dbReference type="SMART" id="SM00028">
    <property type="entry name" value="TPR"/>
    <property type="match status" value="5"/>
</dbReference>
<dbReference type="InterPro" id="IPR029489">
    <property type="entry name" value="OGT/SEC/SPY_C"/>
</dbReference>
<dbReference type="SUPFAM" id="SSF48452">
    <property type="entry name" value="TPR-like"/>
    <property type="match status" value="1"/>
</dbReference>
<evidence type="ECO:0000256" key="6">
    <source>
        <dbReference type="ARBA" id="ARBA00022737"/>
    </source>
</evidence>
<dbReference type="Gene3D" id="3.40.50.300">
    <property type="entry name" value="P-loop containing nucleotide triphosphate hydrolases"/>
    <property type="match status" value="1"/>
</dbReference>
<name>A0ABS7X084_9GAMM</name>
<feature type="domain" description="O-GlcNAc transferase C-terminal" evidence="9">
    <location>
        <begin position="257"/>
        <end position="409"/>
    </location>
</feature>
<reference evidence="10 11" key="1">
    <citation type="submission" date="2021-05" db="EMBL/GenBank/DDBJ databases">
        <title>Petroleum and Energy Research Collection (APPE): ex situ preservation of microbial diversity associated with the oil industry and exploitation of its biotechnological potential.</title>
        <authorList>
            <person name="Paixao C.T.M."/>
            <person name="Gomes M.B."/>
            <person name="Oliveira V.M."/>
        </authorList>
    </citation>
    <scope>NUCLEOTIDE SEQUENCE [LARGE SCALE GENOMIC DNA]</scope>
    <source>
        <strain evidence="10 11">LIT2</strain>
    </source>
</reference>
<dbReference type="EMBL" id="JAGXFD010000001">
    <property type="protein sequence ID" value="MBZ9568292.1"/>
    <property type="molecule type" value="Genomic_DNA"/>
</dbReference>